<dbReference type="GO" id="GO:0000981">
    <property type="term" value="F:DNA-binding transcription factor activity, RNA polymerase II-specific"/>
    <property type="evidence" value="ECO:0007669"/>
    <property type="project" value="TreeGrafter"/>
</dbReference>
<dbReference type="Pfam" id="PF00046">
    <property type="entry name" value="Homeodomain"/>
    <property type="match status" value="2"/>
</dbReference>
<dbReference type="InterPro" id="IPR001356">
    <property type="entry name" value="HD"/>
</dbReference>
<sequence length="486" mass="53568">MASNDAPACSQRTQDRRKRIVWTTSQLEMLQASFARDPYPGITAREELARDTGVAEDRIFLWFKNRRSRQLRRSRLSSGPAPGEPCPVPPPATSRARAPKADRRKRTVITKDQTAYLVQAFEEQRFPGMAARQELARQTGLPESRIDTWFQNRRVRHPRPIKVPLDPRGLDRSSSSSVFTCPVLQPLEQSAPIDAQRPPSLGFGSGGDGGSRQVACVMGCQASRGPVAYQGQMPQEFTHARRPLAAQRLYLDLSSSGTHNPKQQDTLSSTAQWQHPSLWEHPNLSWQGPAPAHTGAPVEWGPGQAPSVSAQRQLTGETHLHNGQGTLLQGTPALLAQASQQSASFLDQLLDDMEIQQNAQPLVTQQEPGLESEPPLQLSWHGPAPAHTGSPVEWKPGLDLSGSAQRQLTGETHLHNQQATLLQGSPALLTQASQQGGSFLDQLLDDMEIQQDAQPLVTQQESGLVPEPPLQFPISEELYEEYLRDF</sequence>
<evidence type="ECO:0000256" key="3">
    <source>
        <dbReference type="ARBA" id="ARBA00023155"/>
    </source>
</evidence>
<evidence type="ECO:0000256" key="1">
    <source>
        <dbReference type="ARBA" id="ARBA00004123"/>
    </source>
</evidence>
<evidence type="ECO:0000256" key="2">
    <source>
        <dbReference type="ARBA" id="ARBA00023125"/>
    </source>
</evidence>
<feature type="domain" description="Homeobox" evidence="8">
    <location>
        <begin position="13"/>
        <end position="73"/>
    </location>
</feature>
<dbReference type="CDD" id="cd00086">
    <property type="entry name" value="homeodomain"/>
    <property type="match status" value="2"/>
</dbReference>
<dbReference type="InterPro" id="IPR009057">
    <property type="entry name" value="Homeodomain-like_sf"/>
</dbReference>
<name>A7E3J8_ECHTE</name>
<feature type="region of interest" description="Disordered" evidence="7">
    <location>
        <begin position="280"/>
        <end position="311"/>
    </location>
</feature>
<feature type="domain" description="Homeobox" evidence="8">
    <location>
        <begin position="100"/>
        <end position="160"/>
    </location>
</feature>
<organism evidence="9">
    <name type="scientific">Echinops telfairi</name>
    <name type="common">Lesser hedgehog tenrec</name>
    <dbReference type="NCBI Taxonomy" id="9371"/>
    <lineage>
        <taxon>Eukaryota</taxon>
        <taxon>Metazoa</taxon>
        <taxon>Chordata</taxon>
        <taxon>Craniata</taxon>
        <taxon>Vertebrata</taxon>
        <taxon>Euteleostomi</taxon>
        <taxon>Mammalia</taxon>
        <taxon>Eutheria</taxon>
        <taxon>Afrotheria</taxon>
        <taxon>Tenrecidae</taxon>
        <taxon>Tenrecinae</taxon>
        <taxon>Echinops</taxon>
    </lineage>
</organism>
<keyword evidence="3 5" id="KW-0371">Homeobox</keyword>
<feature type="region of interest" description="Disordered" evidence="7">
    <location>
        <begin position="363"/>
        <end position="392"/>
    </location>
</feature>
<dbReference type="GO" id="GO:0005634">
    <property type="term" value="C:nucleus"/>
    <property type="evidence" value="ECO:0007669"/>
    <property type="project" value="UniProtKB-SubCell"/>
</dbReference>
<feature type="compositionally biased region" description="Pro residues" evidence="7">
    <location>
        <begin position="82"/>
        <end position="92"/>
    </location>
</feature>
<evidence type="ECO:0000259" key="8">
    <source>
        <dbReference type="PROSITE" id="PS50071"/>
    </source>
</evidence>
<dbReference type="InterPro" id="IPR051306">
    <property type="entry name" value="Homeobox_regulator"/>
</dbReference>
<evidence type="ECO:0000256" key="7">
    <source>
        <dbReference type="SAM" id="MobiDB-lite"/>
    </source>
</evidence>
<reference evidence="9" key="1">
    <citation type="journal article" date="2007" name="Am. J. Hum. Genet.">
        <title>Evolutionary conservation of a coding function for D4Z4, the tandem DNA repeat mutated in facioscapulohumeral muscular dystrophy.</title>
        <authorList>
            <person name="Clapp J."/>
            <person name="Mitchell L.M."/>
            <person name="Bolland D.J."/>
            <person name="Fantes J."/>
            <person name="Corcoran A.E."/>
            <person name="Scotting P.J."/>
            <person name="Armour J.A.L."/>
            <person name="Hewitt J.E."/>
        </authorList>
    </citation>
    <scope>NUCLEOTIDE SEQUENCE</scope>
</reference>
<keyword evidence="4 5" id="KW-0539">Nucleus</keyword>
<evidence type="ECO:0000256" key="6">
    <source>
        <dbReference type="RuleBase" id="RU000682"/>
    </source>
</evidence>
<evidence type="ECO:0000313" key="9">
    <source>
        <dbReference type="EMBL" id="CAL48383.1"/>
    </source>
</evidence>
<dbReference type="GO" id="GO:0000977">
    <property type="term" value="F:RNA polymerase II transcription regulatory region sequence-specific DNA binding"/>
    <property type="evidence" value="ECO:0007669"/>
    <property type="project" value="TreeGrafter"/>
</dbReference>
<dbReference type="AlphaFoldDB" id="A7E3J8"/>
<comment type="subcellular location">
    <subcellularLocation>
        <location evidence="1 5 6">Nucleus</location>
    </subcellularLocation>
</comment>
<proteinExistence type="predicted"/>
<evidence type="ECO:0000256" key="4">
    <source>
        <dbReference type="ARBA" id="ARBA00023242"/>
    </source>
</evidence>
<feature type="DNA-binding region" description="Homeobox" evidence="5">
    <location>
        <begin position="15"/>
        <end position="74"/>
    </location>
</feature>
<dbReference type="SMART" id="SM00389">
    <property type="entry name" value="HOX"/>
    <property type="match status" value="2"/>
</dbReference>
<feature type="DNA-binding region" description="Homeobox" evidence="5">
    <location>
        <begin position="102"/>
        <end position="161"/>
    </location>
</feature>
<dbReference type="SUPFAM" id="SSF46689">
    <property type="entry name" value="Homeodomain-like"/>
    <property type="match status" value="2"/>
</dbReference>
<dbReference type="EMBL" id="BN000990">
    <property type="protein sequence ID" value="CAL48383.1"/>
    <property type="molecule type" value="Genomic_DNA"/>
</dbReference>
<accession>A7E3J8</accession>
<evidence type="ECO:0000256" key="5">
    <source>
        <dbReference type="PROSITE-ProRule" id="PRU00108"/>
    </source>
</evidence>
<protein>
    <submittedName>
        <fullName evidence="9">Putative DUX4 protein</fullName>
    </submittedName>
</protein>
<dbReference type="PROSITE" id="PS50071">
    <property type="entry name" value="HOMEOBOX_2"/>
    <property type="match status" value="2"/>
</dbReference>
<dbReference type="PANTHER" id="PTHR46123:SF3">
    <property type="entry name" value="DOUBLE HOMEOBOX PROTEIN 1-RELATED"/>
    <property type="match status" value="1"/>
</dbReference>
<dbReference type="Gene3D" id="1.10.10.60">
    <property type="entry name" value="Homeodomain-like"/>
    <property type="match status" value="2"/>
</dbReference>
<dbReference type="PANTHER" id="PTHR46123">
    <property type="entry name" value="MIX-TYPE HOMEOBOX GENE 1-RELATED"/>
    <property type="match status" value="1"/>
</dbReference>
<feature type="region of interest" description="Disordered" evidence="7">
    <location>
        <begin position="71"/>
        <end position="104"/>
    </location>
</feature>
<keyword evidence="2 5" id="KW-0238">DNA-binding</keyword>
<gene>
    <name evidence="9" type="primary">d4z4</name>
</gene>